<comment type="subcellular location">
    <subcellularLocation>
        <location evidence="1 11">Cytoplasm</location>
    </subcellularLocation>
</comment>
<comment type="PTM">
    <text evidence="11">The Fe-S cluster can be nitrosylated by nitric oxide (NO).</text>
</comment>
<comment type="cofactor">
    <cofactor evidence="11">
        <name>[4Fe-4S] cluster</name>
        <dbReference type="ChEBI" id="CHEBI:49883"/>
    </cofactor>
    <text evidence="11">Binds 1 [4Fe-4S] cluster per subunit. Following nitrosylation of the [4Fe-4S] cluster binds 1 [4Fe-8(NO)] cluster per subunit.</text>
</comment>
<dbReference type="Proteomes" id="UP001500037">
    <property type="component" value="Unassembled WGS sequence"/>
</dbReference>
<evidence type="ECO:0000313" key="14">
    <source>
        <dbReference type="Proteomes" id="UP001500037"/>
    </source>
</evidence>
<dbReference type="InterPro" id="IPR003482">
    <property type="entry name" value="Whib"/>
</dbReference>
<dbReference type="HAMAP" id="MF_01479">
    <property type="entry name" value="WhiB"/>
    <property type="match status" value="1"/>
</dbReference>
<feature type="binding site" evidence="11">
    <location>
        <position position="62"/>
    </location>
    <ligand>
        <name>[4Fe-4S] cluster</name>
        <dbReference type="ChEBI" id="CHEBI:49883"/>
    </ligand>
</feature>
<evidence type="ECO:0000256" key="9">
    <source>
        <dbReference type="ARBA" id="ARBA00023157"/>
    </source>
</evidence>
<comment type="PTM">
    <text evidence="11">Upon Fe-S cluster removal intramolecular disulfide bonds are formed.</text>
</comment>
<dbReference type="Pfam" id="PF02467">
    <property type="entry name" value="Whib"/>
    <property type="match status" value="1"/>
</dbReference>
<keyword evidence="14" id="KW-1185">Reference proteome</keyword>
<keyword evidence="3 11" id="KW-0004">4Fe-4S</keyword>
<keyword evidence="5 11" id="KW-0408">Iron</keyword>
<dbReference type="InterPro" id="IPR034768">
    <property type="entry name" value="4FE4S_WBL"/>
</dbReference>
<feature type="binding site" evidence="11">
    <location>
        <position position="101"/>
    </location>
    <ligand>
        <name>[4Fe-4S] cluster</name>
        <dbReference type="ChEBI" id="CHEBI:49883"/>
    </ligand>
</feature>
<keyword evidence="10 11" id="KW-0804">Transcription</keyword>
<comment type="function">
    <text evidence="11">Acts as a transcriptional regulator. Probably redox-responsive. The apo- but not holo-form probably binds DNA.</text>
</comment>
<dbReference type="PROSITE" id="PS51674">
    <property type="entry name" value="4FE4S_WBL"/>
    <property type="match status" value="1"/>
</dbReference>
<keyword evidence="6 11" id="KW-0411">Iron-sulfur</keyword>
<dbReference type="EMBL" id="BAAALF010000109">
    <property type="protein sequence ID" value="GAA1254380.1"/>
    <property type="molecule type" value="Genomic_DNA"/>
</dbReference>
<evidence type="ECO:0000259" key="12">
    <source>
        <dbReference type="PROSITE" id="PS51674"/>
    </source>
</evidence>
<proteinExistence type="inferred from homology"/>
<evidence type="ECO:0000313" key="13">
    <source>
        <dbReference type="EMBL" id="GAA1254380.1"/>
    </source>
</evidence>
<keyword evidence="11" id="KW-0963">Cytoplasm</keyword>
<evidence type="ECO:0000256" key="4">
    <source>
        <dbReference type="ARBA" id="ARBA00022723"/>
    </source>
</evidence>
<organism evidence="13 14">
    <name type="scientific">Kitasatospora nipponensis</name>
    <dbReference type="NCBI Taxonomy" id="258049"/>
    <lineage>
        <taxon>Bacteria</taxon>
        <taxon>Bacillati</taxon>
        <taxon>Actinomycetota</taxon>
        <taxon>Actinomycetes</taxon>
        <taxon>Kitasatosporales</taxon>
        <taxon>Streptomycetaceae</taxon>
        <taxon>Kitasatospora</taxon>
    </lineage>
</organism>
<keyword evidence="4 11" id="KW-0479">Metal-binding</keyword>
<evidence type="ECO:0000256" key="2">
    <source>
        <dbReference type="ARBA" id="ARBA00006597"/>
    </source>
</evidence>
<comment type="similarity">
    <text evidence="2 11">Belongs to the WhiB family.</text>
</comment>
<keyword evidence="9 11" id="KW-1015">Disulfide bond</keyword>
<accession>A0ABN1WPX4</accession>
<feature type="domain" description="4Fe-4S Wbl-type" evidence="12">
    <location>
        <begin position="61"/>
        <end position="125"/>
    </location>
</feature>
<evidence type="ECO:0000256" key="3">
    <source>
        <dbReference type="ARBA" id="ARBA00022485"/>
    </source>
</evidence>
<evidence type="ECO:0000256" key="7">
    <source>
        <dbReference type="ARBA" id="ARBA00023015"/>
    </source>
</evidence>
<evidence type="ECO:0000256" key="5">
    <source>
        <dbReference type="ARBA" id="ARBA00023004"/>
    </source>
</evidence>
<dbReference type="PANTHER" id="PTHR38839">
    <property type="entry name" value="TRANSCRIPTIONAL REGULATOR WHID-RELATED"/>
    <property type="match status" value="1"/>
</dbReference>
<evidence type="ECO:0000256" key="11">
    <source>
        <dbReference type="HAMAP-Rule" id="MF_01479"/>
    </source>
</evidence>
<gene>
    <name evidence="11" type="primary">whiB</name>
    <name evidence="13" type="ORF">GCM10009665_51300</name>
</gene>
<evidence type="ECO:0000256" key="8">
    <source>
        <dbReference type="ARBA" id="ARBA00023125"/>
    </source>
</evidence>
<feature type="binding site" evidence="11">
    <location>
        <position position="95"/>
    </location>
    <ligand>
        <name>[4Fe-4S] cluster</name>
        <dbReference type="ChEBI" id="CHEBI:49883"/>
    </ligand>
</feature>
<sequence>MLHPIEPSTTDVVRVVAAAGTDRAAGTGRRGCAGATASTPAGPVGVRLDHLEDNPWHTGAACRRDEAGLFFAPSKEPTAARLAREEHAKQVCARCPVLLECREHALAQPEPYGVWGGLTAAERRVVLARRRRRELELVELRAEAQLVAGPVVGPRLAGRRGPEQGRIAG</sequence>
<reference evidence="13 14" key="1">
    <citation type="journal article" date="2019" name="Int. J. Syst. Evol. Microbiol.">
        <title>The Global Catalogue of Microorganisms (GCM) 10K type strain sequencing project: providing services to taxonomists for standard genome sequencing and annotation.</title>
        <authorList>
            <consortium name="The Broad Institute Genomics Platform"/>
            <consortium name="The Broad Institute Genome Sequencing Center for Infectious Disease"/>
            <person name="Wu L."/>
            <person name="Ma J."/>
        </authorList>
    </citation>
    <scope>NUCLEOTIDE SEQUENCE [LARGE SCALE GENOMIC DNA]</scope>
    <source>
        <strain evidence="13 14">JCM 13004</strain>
    </source>
</reference>
<protein>
    <recommendedName>
        <fullName evidence="11">Transcriptional regulator WhiB</fullName>
    </recommendedName>
</protein>
<evidence type="ECO:0000256" key="1">
    <source>
        <dbReference type="ARBA" id="ARBA00004496"/>
    </source>
</evidence>
<feature type="binding site" evidence="11">
    <location>
        <position position="92"/>
    </location>
    <ligand>
        <name>[4Fe-4S] cluster</name>
        <dbReference type="ChEBI" id="CHEBI:49883"/>
    </ligand>
</feature>
<evidence type="ECO:0000256" key="10">
    <source>
        <dbReference type="ARBA" id="ARBA00023163"/>
    </source>
</evidence>
<comment type="caution">
    <text evidence="13">The sequence shown here is derived from an EMBL/GenBank/DDBJ whole genome shotgun (WGS) entry which is preliminary data.</text>
</comment>
<keyword evidence="8 11" id="KW-0238">DNA-binding</keyword>
<evidence type="ECO:0000256" key="6">
    <source>
        <dbReference type="ARBA" id="ARBA00023014"/>
    </source>
</evidence>
<keyword evidence="7 11" id="KW-0805">Transcription regulation</keyword>
<name>A0ABN1WPX4_9ACTN</name>